<sequence length="211" mass="23601">MDDPTHKWELRETDGLSDGTLSPCIDVCIKELRGSGYADLQESEIFCRTITDLISLDRLHALKDKTATSHLKLAPEVSLSVERGSSTITGRADWCLGYGNVKGGFESALIILPFLWVFGKKSIIQWIDRVLKDSIEASPHTTPVKFSNQTLRAYQTELKRGHLFGDPSNDNPDLIDGEDERPVNVVWREGSLMVVECDETEDTDDAESMEE</sequence>
<dbReference type="Proteomes" id="UP000009172">
    <property type="component" value="Unassembled WGS sequence"/>
</dbReference>
<organism evidence="1 2">
    <name type="scientific">Trichophyton tonsurans (strain CBS 112818)</name>
    <name type="common">Scalp ringworm fungus</name>
    <dbReference type="NCBI Taxonomy" id="647933"/>
    <lineage>
        <taxon>Eukaryota</taxon>
        <taxon>Fungi</taxon>
        <taxon>Dikarya</taxon>
        <taxon>Ascomycota</taxon>
        <taxon>Pezizomycotina</taxon>
        <taxon>Eurotiomycetes</taxon>
        <taxon>Eurotiomycetidae</taxon>
        <taxon>Onygenales</taxon>
        <taxon>Arthrodermataceae</taxon>
        <taxon>Trichophyton</taxon>
    </lineage>
</organism>
<name>F2S338_TRIT1</name>
<accession>F2S338</accession>
<dbReference type="HOGENOM" id="CLU_073097_0_0_1"/>
<keyword evidence="2" id="KW-1185">Reference proteome</keyword>
<gene>
    <name evidence="1" type="ORF">TESG_05277</name>
</gene>
<evidence type="ECO:0000313" key="1">
    <source>
        <dbReference type="EMBL" id="EGD97978.1"/>
    </source>
</evidence>
<protein>
    <submittedName>
        <fullName evidence="1">Uncharacterized protein</fullName>
    </submittedName>
</protein>
<dbReference type="EMBL" id="GG698506">
    <property type="protein sequence ID" value="EGD97978.1"/>
    <property type="molecule type" value="Genomic_DNA"/>
</dbReference>
<evidence type="ECO:0000313" key="2">
    <source>
        <dbReference type="Proteomes" id="UP000009172"/>
    </source>
</evidence>
<reference evidence="2" key="1">
    <citation type="journal article" date="2012" name="MBio">
        <title>Comparative genome analysis of Trichophyton rubrum and related dermatophytes reveals candidate genes involved in infection.</title>
        <authorList>
            <person name="Martinez D.A."/>
            <person name="Oliver B.G."/>
            <person name="Graeser Y."/>
            <person name="Goldberg J.M."/>
            <person name="Li W."/>
            <person name="Martinez-Rossi N.M."/>
            <person name="Monod M."/>
            <person name="Shelest E."/>
            <person name="Barton R.C."/>
            <person name="Birch E."/>
            <person name="Brakhage A.A."/>
            <person name="Chen Z."/>
            <person name="Gurr S.J."/>
            <person name="Heiman D."/>
            <person name="Heitman J."/>
            <person name="Kosti I."/>
            <person name="Rossi A."/>
            <person name="Saif S."/>
            <person name="Samalova M."/>
            <person name="Saunders C.W."/>
            <person name="Shea T."/>
            <person name="Summerbell R.C."/>
            <person name="Xu J."/>
            <person name="Young S."/>
            <person name="Zeng Q."/>
            <person name="Birren B.W."/>
            <person name="Cuomo C.A."/>
            <person name="White T.C."/>
        </authorList>
    </citation>
    <scope>NUCLEOTIDE SEQUENCE [LARGE SCALE GENOMIC DNA]</scope>
    <source>
        <strain evidence="2">CBS 112818</strain>
    </source>
</reference>
<dbReference type="AlphaFoldDB" id="F2S338"/>
<proteinExistence type="predicted"/>